<dbReference type="EnsemblFungi" id="PTTG_11623-t43_1">
    <property type="protein sequence ID" value="PTTG_11623-t43_1-p1"/>
    <property type="gene ID" value="PTTG_11623"/>
</dbReference>
<accession>A0A0C4FEG7</accession>
<proteinExistence type="predicted"/>
<protein>
    <submittedName>
        <fullName evidence="2 3">Uncharacterized protein</fullName>
    </submittedName>
</protein>
<name>A0A0C4FEG7_PUCT1</name>
<sequence>MIWTDNKSQVPAGRKVGTVTFGGFTYDVWHTNGYTAYVSQVTQKSGTMPLASFFTDMVNRGWAPKATTWQVDYGVEVVSTGNTKQRFSFNNFAIPGEPDPTNPGAATVGGRPRVSG</sequence>
<evidence type="ECO:0000313" key="2">
    <source>
        <dbReference type="EMBL" id="OAV84591.1"/>
    </source>
</evidence>
<dbReference type="VEuPathDB" id="FungiDB:PTTG_11623"/>
<evidence type="ECO:0000313" key="3">
    <source>
        <dbReference type="EnsemblFungi" id="PTTG_11623-t43_1-p1"/>
    </source>
</evidence>
<reference evidence="3" key="4">
    <citation type="submission" date="2025-05" db="UniProtKB">
        <authorList>
            <consortium name="EnsemblFungi"/>
        </authorList>
    </citation>
    <scope>IDENTIFICATION</scope>
    <source>
        <strain evidence="3">isolate 1-1 / race 1 (BBBD)</strain>
    </source>
</reference>
<reference evidence="3 4" key="3">
    <citation type="journal article" date="2017" name="G3 (Bethesda)">
        <title>Comparative analysis highlights variable genome content of wheat rusts and divergence of the mating loci.</title>
        <authorList>
            <person name="Cuomo C.A."/>
            <person name="Bakkeren G."/>
            <person name="Khalil H.B."/>
            <person name="Panwar V."/>
            <person name="Joly D."/>
            <person name="Linning R."/>
            <person name="Sakthikumar S."/>
            <person name="Song X."/>
            <person name="Adiconis X."/>
            <person name="Fan L."/>
            <person name="Goldberg J.M."/>
            <person name="Levin J.Z."/>
            <person name="Young S."/>
            <person name="Zeng Q."/>
            <person name="Anikster Y."/>
            <person name="Bruce M."/>
            <person name="Wang M."/>
            <person name="Yin C."/>
            <person name="McCallum B."/>
            <person name="Szabo L.J."/>
            <person name="Hulbert S."/>
            <person name="Chen X."/>
            <person name="Fellers J.P."/>
        </authorList>
    </citation>
    <scope>NUCLEOTIDE SEQUENCE</scope>
    <source>
        <strain evidence="4">Isolate 1-1 / race 1 (BBBD)</strain>
        <strain evidence="3">isolate 1-1 / race 1 (BBBD)</strain>
    </source>
</reference>
<dbReference type="InterPro" id="IPR013320">
    <property type="entry name" value="ConA-like_dom_sf"/>
</dbReference>
<dbReference type="GO" id="GO:0004553">
    <property type="term" value="F:hydrolase activity, hydrolyzing O-glycosyl compounds"/>
    <property type="evidence" value="ECO:0007669"/>
    <property type="project" value="InterPro"/>
</dbReference>
<keyword evidence="4" id="KW-1185">Reference proteome</keyword>
<dbReference type="Proteomes" id="UP000005240">
    <property type="component" value="Unassembled WGS sequence"/>
</dbReference>
<evidence type="ECO:0000313" key="4">
    <source>
        <dbReference type="Proteomes" id="UP000005240"/>
    </source>
</evidence>
<reference evidence="2" key="2">
    <citation type="submission" date="2016-05" db="EMBL/GenBank/DDBJ databases">
        <title>Comparative analysis highlights variable genome content of wheat rusts and divergence of the mating loci.</title>
        <authorList>
            <person name="Cuomo C.A."/>
            <person name="Bakkeren G."/>
            <person name="Szabo L."/>
            <person name="Khalil H."/>
            <person name="Joly D."/>
            <person name="Goldberg J."/>
            <person name="Young S."/>
            <person name="Zeng Q."/>
            <person name="Fellers J."/>
        </authorList>
    </citation>
    <scope>NUCLEOTIDE SEQUENCE [LARGE SCALE GENOMIC DNA]</scope>
    <source>
        <strain evidence="2">1-1 BBBD Race 1</strain>
    </source>
</reference>
<evidence type="ECO:0000256" key="1">
    <source>
        <dbReference type="SAM" id="MobiDB-lite"/>
    </source>
</evidence>
<feature type="region of interest" description="Disordered" evidence="1">
    <location>
        <begin position="92"/>
        <end position="116"/>
    </location>
</feature>
<gene>
    <name evidence="2" type="ORF">PTTG_11623</name>
</gene>
<organism evidence="2">
    <name type="scientific">Puccinia triticina (isolate 1-1 / race 1 (BBBD))</name>
    <name type="common">Brown leaf rust fungus</name>
    <dbReference type="NCBI Taxonomy" id="630390"/>
    <lineage>
        <taxon>Eukaryota</taxon>
        <taxon>Fungi</taxon>
        <taxon>Dikarya</taxon>
        <taxon>Basidiomycota</taxon>
        <taxon>Pucciniomycotina</taxon>
        <taxon>Pucciniomycetes</taxon>
        <taxon>Pucciniales</taxon>
        <taxon>Pucciniaceae</taxon>
        <taxon>Puccinia</taxon>
    </lineage>
</organism>
<reference evidence="2" key="1">
    <citation type="submission" date="2009-11" db="EMBL/GenBank/DDBJ databases">
        <authorList>
            <consortium name="The Broad Institute Genome Sequencing Platform"/>
            <person name="Ward D."/>
            <person name="Feldgarden M."/>
            <person name="Earl A."/>
            <person name="Young S.K."/>
            <person name="Zeng Q."/>
            <person name="Koehrsen M."/>
            <person name="Alvarado L."/>
            <person name="Berlin A."/>
            <person name="Bochicchio J."/>
            <person name="Borenstein D."/>
            <person name="Chapman S.B."/>
            <person name="Chen Z."/>
            <person name="Engels R."/>
            <person name="Freedman E."/>
            <person name="Gellesch M."/>
            <person name="Goldberg J."/>
            <person name="Griggs A."/>
            <person name="Gujja S."/>
            <person name="Heilman E."/>
            <person name="Heiman D."/>
            <person name="Hepburn T."/>
            <person name="Howarth C."/>
            <person name="Jen D."/>
            <person name="Larson L."/>
            <person name="Lewis B."/>
            <person name="Mehta T."/>
            <person name="Park D."/>
            <person name="Pearson M."/>
            <person name="Roberts A."/>
            <person name="Saif S."/>
            <person name="Shea T."/>
            <person name="Shenoy N."/>
            <person name="Sisk P."/>
            <person name="Stolte C."/>
            <person name="Sykes S."/>
            <person name="Thomson T."/>
            <person name="Walk T."/>
            <person name="White J."/>
            <person name="Yandava C."/>
            <person name="Izard J."/>
            <person name="Baranova O.V."/>
            <person name="Blanton J.M."/>
            <person name="Tanner A.C."/>
            <person name="Dewhirst F.E."/>
            <person name="Haas B."/>
            <person name="Nusbaum C."/>
            <person name="Birren B."/>
        </authorList>
    </citation>
    <scope>NUCLEOTIDE SEQUENCE [LARGE SCALE GENOMIC DNA]</scope>
    <source>
        <strain evidence="2">1-1 BBBD Race 1</strain>
    </source>
</reference>
<dbReference type="EMBL" id="ADAS02014649">
    <property type="protein sequence ID" value="OAV84591.1"/>
    <property type="molecule type" value="Genomic_DNA"/>
</dbReference>
<dbReference type="InterPro" id="IPR013319">
    <property type="entry name" value="GH11/12"/>
</dbReference>
<dbReference type="Gene3D" id="2.60.120.180">
    <property type="match status" value="1"/>
</dbReference>
<dbReference type="SUPFAM" id="SSF49899">
    <property type="entry name" value="Concanavalin A-like lectins/glucanases"/>
    <property type="match status" value="1"/>
</dbReference>
<dbReference type="AlphaFoldDB" id="A0A0C4FEG7"/>